<feature type="domain" description="Succinylglutamate desuccinylase/Aspartoacylase catalytic" evidence="5">
    <location>
        <begin position="51"/>
        <end position="229"/>
    </location>
</feature>
<organism evidence="6 7">
    <name type="scientific">Croceivirga radicis</name>
    <dbReference type="NCBI Taxonomy" id="1929488"/>
    <lineage>
        <taxon>Bacteria</taxon>
        <taxon>Pseudomonadati</taxon>
        <taxon>Bacteroidota</taxon>
        <taxon>Flavobacteriia</taxon>
        <taxon>Flavobacteriales</taxon>
        <taxon>Flavobacteriaceae</taxon>
        <taxon>Croceivirga</taxon>
    </lineage>
</organism>
<dbReference type="GO" id="GO:0016811">
    <property type="term" value="F:hydrolase activity, acting on carbon-nitrogen (but not peptide) bonds, in linear amides"/>
    <property type="evidence" value="ECO:0007669"/>
    <property type="project" value="InterPro"/>
</dbReference>
<evidence type="ECO:0000256" key="4">
    <source>
        <dbReference type="ARBA" id="ARBA00022833"/>
    </source>
</evidence>
<dbReference type="RefSeq" id="WP_080317741.1">
    <property type="nucleotide sequence ID" value="NZ_MTBC01000001.1"/>
</dbReference>
<dbReference type="GO" id="GO:0046872">
    <property type="term" value="F:metal ion binding"/>
    <property type="evidence" value="ECO:0007669"/>
    <property type="project" value="UniProtKB-KW"/>
</dbReference>
<dbReference type="PIRSF" id="PIRSF039012">
    <property type="entry name" value="ASP"/>
    <property type="match status" value="1"/>
</dbReference>
<evidence type="ECO:0000256" key="1">
    <source>
        <dbReference type="ARBA" id="ARBA00001947"/>
    </source>
</evidence>
<proteinExistence type="predicted"/>
<dbReference type="OrthoDB" id="9782876at2"/>
<sequence length="319" mass="35161">MWEGKGNADLKLNGQTIVPGAQQLVKIEIAKLPTGTVIDLPVHVFNASKKGPVVLLQAGLHGDEINGVEVLRKLLVDKKIKLKRGALIVVPILNLFGFIHFSRDVPDGKDVNRSFPGSNKGSLASRIAYTYAQEVLPLADIAIDLHTGGGQRYNYPQIRYTAEDLGGKTLAEVFNAPFNFPSSLIRGSFRNEAFKLGKTVLVYEAGESMRFSAEAMRIAKMGILNVLNYLQMIKTNDEPLKTKSIALTKRRWIRAPRAGMFLSEIANGSKIEKGQPLGYITDTNDQKIKRIKAPFDGYVFCINNQAVVNQGDALYHIGH</sequence>
<dbReference type="SUPFAM" id="SSF53187">
    <property type="entry name" value="Zn-dependent exopeptidases"/>
    <property type="match status" value="1"/>
</dbReference>
<dbReference type="GO" id="GO:0016788">
    <property type="term" value="F:hydrolase activity, acting on ester bonds"/>
    <property type="evidence" value="ECO:0007669"/>
    <property type="project" value="InterPro"/>
</dbReference>
<dbReference type="AlphaFoldDB" id="A0A1V6LVX2"/>
<evidence type="ECO:0000256" key="3">
    <source>
        <dbReference type="ARBA" id="ARBA00022801"/>
    </source>
</evidence>
<comment type="caution">
    <text evidence="6">The sequence shown here is derived from an EMBL/GenBank/DDBJ whole genome shotgun (WGS) entry which is preliminary data.</text>
</comment>
<evidence type="ECO:0000313" key="7">
    <source>
        <dbReference type="Proteomes" id="UP000191680"/>
    </source>
</evidence>
<evidence type="ECO:0000259" key="5">
    <source>
        <dbReference type="Pfam" id="PF24827"/>
    </source>
</evidence>
<evidence type="ECO:0000313" key="6">
    <source>
        <dbReference type="EMBL" id="OQD44187.1"/>
    </source>
</evidence>
<comment type="cofactor">
    <cofactor evidence="1">
        <name>Zn(2+)</name>
        <dbReference type="ChEBI" id="CHEBI:29105"/>
    </cofactor>
</comment>
<dbReference type="PANTHER" id="PTHR37326">
    <property type="entry name" value="BLL3975 PROTEIN"/>
    <property type="match status" value="1"/>
</dbReference>
<accession>A0A1V6LVX2</accession>
<evidence type="ECO:0000256" key="2">
    <source>
        <dbReference type="ARBA" id="ARBA00022723"/>
    </source>
</evidence>
<dbReference type="EMBL" id="MTBC01000001">
    <property type="protein sequence ID" value="OQD44187.1"/>
    <property type="molecule type" value="Genomic_DNA"/>
</dbReference>
<keyword evidence="4" id="KW-0862">Zinc</keyword>
<dbReference type="Pfam" id="PF24827">
    <property type="entry name" value="AstE_AspA_cat"/>
    <property type="match status" value="1"/>
</dbReference>
<protein>
    <submittedName>
        <fullName evidence="6">Succinylglutamate desuccinylase</fullName>
    </submittedName>
</protein>
<dbReference type="CDD" id="cd06251">
    <property type="entry name" value="M14_ASTE_ASPA-like"/>
    <property type="match status" value="1"/>
</dbReference>
<gene>
    <name evidence="6" type="ORF">BUL40_01125</name>
</gene>
<dbReference type="Gene3D" id="3.40.630.10">
    <property type="entry name" value="Zn peptidases"/>
    <property type="match status" value="1"/>
</dbReference>
<dbReference type="InterPro" id="IPR055438">
    <property type="entry name" value="AstE_AspA_cat"/>
</dbReference>
<dbReference type="InterPro" id="IPR053138">
    <property type="entry name" value="N-alpha-Ac-DABA_deacetylase"/>
</dbReference>
<dbReference type="Proteomes" id="UP000191680">
    <property type="component" value="Unassembled WGS sequence"/>
</dbReference>
<keyword evidence="2" id="KW-0479">Metal-binding</keyword>
<keyword evidence="7" id="KW-1185">Reference proteome</keyword>
<dbReference type="PANTHER" id="PTHR37326:SF2">
    <property type="entry name" value="SUCCINYLGLUTAMATE DESUCCINYLASE_ASPARTOACYLASE FAMILY PROTEIN"/>
    <property type="match status" value="1"/>
</dbReference>
<name>A0A1V6LVX2_9FLAO</name>
<dbReference type="InterPro" id="IPR043795">
    <property type="entry name" value="N-alpha-Ac-DABA-like"/>
</dbReference>
<reference evidence="6 7" key="1">
    <citation type="submission" date="2016-12" db="EMBL/GenBank/DDBJ databases">
        <authorList>
            <person name="Song W.-J."/>
            <person name="Kurnit D.M."/>
        </authorList>
    </citation>
    <scope>NUCLEOTIDE SEQUENCE [LARGE SCALE GENOMIC DNA]</scope>
    <source>
        <strain evidence="6 7">HSG9</strain>
    </source>
</reference>
<keyword evidence="3" id="KW-0378">Hydrolase</keyword>